<accession>A0ABR8XXZ9</accession>
<gene>
    <name evidence="2" type="ORF">H9635_08710</name>
</gene>
<organism evidence="2 3">
    <name type="scientific">Solibacillus faecavium</name>
    <dbReference type="NCBI Taxonomy" id="2762221"/>
    <lineage>
        <taxon>Bacteria</taxon>
        <taxon>Bacillati</taxon>
        <taxon>Bacillota</taxon>
        <taxon>Bacilli</taxon>
        <taxon>Bacillales</taxon>
        <taxon>Caryophanaceae</taxon>
        <taxon>Solibacillus</taxon>
    </lineage>
</organism>
<evidence type="ECO:0000313" key="3">
    <source>
        <dbReference type="Proteomes" id="UP000619101"/>
    </source>
</evidence>
<evidence type="ECO:0000259" key="1">
    <source>
        <dbReference type="Pfam" id="PF01243"/>
    </source>
</evidence>
<dbReference type="Pfam" id="PF01243">
    <property type="entry name" value="PNPOx_N"/>
    <property type="match status" value="1"/>
</dbReference>
<name>A0ABR8XXZ9_9BACL</name>
<dbReference type="SUPFAM" id="SSF50475">
    <property type="entry name" value="FMN-binding split barrel"/>
    <property type="match status" value="1"/>
</dbReference>
<dbReference type="InterPro" id="IPR012349">
    <property type="entry name" value="Split_barrel_FMN-bd"/>
</dbReference>
<dbReference type="EMBL" id="JACSPZ010000003">
    <property type="protein sequence ID" value="MBD8036822.1"/>
    <property type="molecule type" value="Genomic_DNA"/>
</dbReference>
<dbReference type="Gene3D" id="2.30.110.10">
    <property type="entry name" value="Electron Transport, Fmn-binding Protein, Chain A"/>
    <property type="match status" value="1"/>
</dbReference>
<keyword evidence="3" id="KW-1185">Reference proteome</keyword>
<protein>
    <submittedName>
        <fullName evidence="2">Pyridoxamine 5'-phosphate oxidase family protein</fullName>
    </submittedName>
</protein>
<sequence>MDTLKEKILSIINDNNIGTMATLNGRQPYVRYMTFTNEEFVLYATTTEDSQKVMDLNENPYTHILLGYTKEDMDAPYVEITAKLSEIKDDTLKLKITNFFKDIFTSDEGEMVTIQLDPISIKLMNDGEPQELNF</sequence>
<dbReference type="InterPro" id="IPR011576">
    <property type="entry name" value="Pyridox_Oxase_N"/>
</dbReference>
<dbReference type="RefSeq" id="WP_191699798.1">
    <property type="nucleotide sequence ID" value="NZ_JACSPZ010000003.1"/>
</dbReference>
<proteinExistence type="predicted"/>
<dbReference type="Proteomes" id="UP000619101">
    <property type="component" value="Unassembled WGS sequence"/>
</dbReference>
<comment type="caution">
    <text evidence="2">The sequence shown here is derived from an EMBL/GenBank/DDBJ whole genome shotgun (WGS) entry which is preliminary data.</text>
</comment>
<reference evidence="2 3" key="1">
    <citation type="submission" date="2020-08" db="EMBL/GenBank/DDBJ databases">
        <title>A Genomic Blueprint of the Chicken Gut Microbiome.</title>
        <authorList>
            <person name="Gilroy R."/>
            <person name="Ravi A."/>
            <person name="Getino M."/>
            <person name="Pursley I."/>
            <person name="Horton D.L."/>
            <person name="Alikhan N.-F."/>
            <person name="Baker D."/>
            <person name="Gharbi K."/>
            <person name="Hall N."/>
            <person name="Watson M."/>
            <person name="Adriaenssens E.M."/>
            <person name="Foster-Nyarko E."/>
            <person name="Jarju S."/>
            <person name="Secka A."/>
            <person name="Antonio M."/>
            <person name="Oren A."/>
            <person name="Chaudhuri R."/>
            <person name="La Ragione R.M."/>
            <person name="Hildebrand F."/>
            <person name="Pallen M.J."/>
        </authorList>
    </citation>
    <scope>NUCLEOTIDE SEQUENCE [LARGE SCALE GENOMIC DNA]</scope>
    <source>
        <strain evidence="2 3">A46</strain>
    </source>
</reference>
<evidence type="ECO:0000313" key="2">
    <source>
        <dbReference type="EMBL" id="MBD8036822.1"/>
    </source>
</evidence>
<feature type="domain" description="Pyridoxamine 5'-phosphate oxidase N-terminal" evidence="1">
    <location>
        <begin position="4"/>
        <end position="96"/>
    </location>
</feature>